<sequence>MILLFEATLWSSSAW</sequence>
<evidence type="ECO:0000313" key="1">
    <source>
        <dbReference type="EMBL" id="JAH28989.1"/>
    </source>
</evidence>
<accession>A0A0E9RIR6</accession>
<reference evidence="1" key="1">
    <citation type="submission" date="2014-11" db="EMBL/GenBank/DDBJ databases">
        <authorList>
            <person name="Amaro Gonzalez C."/>
        </authorList>
    </citation>
    <scope>NUCLEOTIDE SEQUENCE</scope>
</reference>
<organism evidence="1">
    <name type="scientific">Anguilla anguilla</name>
    <name type="common">European freshwater eel</name>
    <name type="synonym">Muraena anguilla</name>
    <dbReference type="NCBI Taxonomy" id="7936"/>
    <lineage>
        <taxon>Eukaryota</taxon>
        <taxon>Metazoa</taxon>
        <taxon>Chordata</taxon>
        <taxon>Craniata</taxon>
        <taxon>Vertebrata</taxon>
        <taxon>Euteleostomi</taxon>
        <taxon>Actinopterygii</taxon>
        <taxon>Neopterygii</taxon>
        <taxon>Teleostei</taxon>
        <taxon>Anguilliformes</taxon>
        <taxon>Anguillidae</taxon>
        <taxon>Anguilla</taxon>
    </lineage>
</organism>
<dbReference type="EMBL" id="GBXM01079588">
    <property type="protein sequence ID" value="JAH28989.1"/>
    <property type="molecule type" value="Transcribed_RNA"/>
</dbReference>
<proteinExistence type="predicted"/>
<reference evidence="1" key="2">
    <citation type="journal article" date="2015" name="Fish Shellfish Immunol.">
        <title>Early steps in the European eel (Anguilla anguilla)-Vibrio vulnificus interaction in the gills: Role of the RtxA13 toxin.</title>
        <authorList>
            <person name="Callol A."/>
            <person name="Pajuelo D."/>
            <person name="Ebbesson L."/>
            <person name="Teles M."/>
            <person name="MacKenzie S."/>
            <person name="Amaro C."/>
        </authorList>
    </citation>
    <scope>NUCLEOTIDE SEQUENCE</scope>
</reference>
<protein>
    <submittedName>
        <fullName evidence="1">Uncharacterized protein</fullName>
    </submittedName>
</protein>
<name>A0A0E9RIR6_ANGAN</name>